<dbReference type="GeneID" id="25477376"/>
<evidence type="ECO:0000256" key="2">
    <source>
        <dbReference type="ARBA" id="ARBA00008435"/>
    </source>
</evidence>
<dbReference type="InterPro" id="IPR045028">
    <property type="entry name" value="DinG/Rad3-like"/>
</dbReference>
<keyword evidence="5" id="KW-0378">Hydrolase</keyword>
<evidence type="ECO:0000256" key="1">
    <source>
        <dbReference type="ARBA" id="ARBA00001966"/>
    </source>
</evidence>
<dbReference type="EMBL" id="HG725766">
    <property type="protein sequence ID" value="CDJ69664.1"/>
    <property type="molecule type" value="Genomic_DNA"/>
</dbReference>
<dbReference type="GO" id="GO:0034085">
    <property type="term" value="P:establishment of sister chromatid cohesion"/>
    <property type="evidence" value="ECO:0007669"/>
    <property type="project" value="TreeGrafter"/>
</dbReference>
<name>U6N2Y7_9EIME</name>
<evidence type="ECO:0000256" key="5">
    <source>
        <dbReference type="ARBA" id="ARBA00022801"/>
    </source>
</evidence>
<evidence type="ECO:0000256" key="6">
    <source>
        <dbReference type="ARBA" id="ARBA00022806"/>
    </source>
</evidence>
<proteinExistence type="inferred from homology"/>
<evidence type="ECO:0000259" key="12">
    <source>
        <dbReference type="PROSITE" id="PS51193"/>
    </source>
</evidence>
<dbReference type="InterPro" id="IPR027417">
    <property type="entry name" value="P-loop_NTPase"/>
</dbReference>
<dbReference type="Gene3D" id="3.40.50.300">
    <property type="entry name" value="P-loop containing nucleotide triphosphate hydrolases"/>
    <property type="match status" value="3"/>
</dbReference>
<dbReference type="SMART" id="SM00491">
    <property type="entry name" value="HELICc2"/>
    <property type="match status" value="1"/>
</dbReference>
<reference evidence="13" key="2">
    <citation type="submission" date="2013-10" db="EMBL/GenBank/DDBJ databases">
        <authorList>
            <person name="Aslett M."/>
        </authorList>
    </citation>
    <scope>NUCLEOTIDE SEQUENCE [LARGE SCALE GENOMIC DNA]</scope>
    <source>
        <strain evidence="13">Houghton</strain>
    </source>
</reference>
<dbReference type="VEuPathDB" id="ToxoDB:ENH_00072450"/>
<dbReference type="PANTHER" id="PTHR11472">
    <property type="entry name" value="DNA REPAIR DEAD HELICASE RAD3/XP-D SUBFAMILY MEMBER"/>
    <property type="match status" value="1"/>
</dbReference>
<dbReference type="PANTHER" id="PTHR11472:SF41">
    <property type="entry name" value="ATP-DEPENDENT DNA HELICASE DDX11-RELATED"/>
    <property type="match status" value="1"/>
</dbReference>
<keyword evidence="6 13" id="KW-0347">Helicase</keyword>
<keyword evidence="3" id="KW-0479">Metal-binding</keyword>
<evidence type="ECO:0000256" key="10">
    <source>
        <dbReference type="ARBA" id="ARBA00023235"/>
    </source>
</evidence>
<dbReference type="GO" id="GO:0003678">
    <property type="term" value="F:DNA helicase activity"/>
    <property type="evidence" value="ECO:0007669"/>
    <property type="project" value="InterPro"/>
</dbReference>
<dbReference type="InterPro" id="IPR010614">
    <property type="entry name" value="RAD3-like_helicase_DEAD"/>
</dbReference>
<dbReference type="GO" id="GO:0003677">
    <property type="term" value="F:DNA binding"/>
    <property type="evidence" value="ECO:0007669"/>
    <property type="project" value="InterPro"/>
</dbReference>
<dbReference type="InterPro" id="IPR006554">
    <property type="entry name" value="Helicase-like_DEXD_c2"/>
</dbReference>
<dbReference type="RefSeq" id="XP_013438130.1">
    <property type="nucleotide sequence ID" value="XM_013582676.1"/>
</dbReference>
<dbReference type="SMART" id="SM00488">
    <property type="entry name" value="DEXDc2"/>
    <property type="match status" value="1"/>
</dbReference>
<evidence type="ECO:0000256" key="8">
    <source>
        <dbReference type="ARBA" id="ARBA00023004"/>
    </source>
</evidence>
<dbReference type="SUPFAM" id="SSF52540">
    <property type="entry name" value="P-loop containing nucleoside triphosphate hydrolases"/>
    <property type="match status" value="1"/>
</dbReference>
<dbReference type="PROSITE" id="PS51193">
    <property type="entry name" value="HELICASE_ATP_BIND_2"/>
    <property type="match status" value="1"/>
</dbReference>
<dbReference type="GO" id="GO:0005634">
    <property type="term" value="C:nucleus"/>
    <property type="evidence" value="ECO:0007669"/>
    <property type="project" value="TreeGrafter"/>
</dbReference>
<evidence type="ECO:0000256" key="9">
    <source>
        <dbReference type="ARBA" id="ARBA00023014"/>
    </source>
</evidence>
<evidence type="ECO:0000256" key="7">
    <source>
        <dbReference type="ARBA" id="ARBA00022840"/>
    </source>
</evidence>
<evidence type="ECO:0000313" key="14">
    <source>
        <dbReference type="Proteomes" id="UP000030754"/>
    </source>
</evidence>
<dbReference type="InterPro" id="IPR006555">
    <property type="entry name" value="ATP-dep_Helicase_C"/>
</dbReference>
<comment type="cofactor">
    <cofactor evidence="1">
        <name>[4Fe-4S] cluster</name>
        <dbReference type="ChEBI" id="CHEBI:49883"/>
    </cofactor>
</comment>
<protein>
    <submittedName>
        <fullName evidence="13">Helicase, putative</fullName>
    </submittedName>
</protein>
<keyword evidence="9" id="KW-0411">Iron-sulfur</keyword>
<keyword evidence="10" id="KW-0413">Isomerase</keyword>
<dbReference type="InterPro" id="IPR014013">
    <property type="entry name" value="Helic_SF1/SF2_ATP-bd_DinG/Rad3"/>
</dbReference>
<dbReference type="Proteomes" id="UP000030754">
    <property type="component" value="Unassembled WGS sequence"/>
</dbReference>
<evidence type="ECO:0000256" key="4">
    <source>
        <dbReference type="ARBA" id="ARBA00022741"/>
    </source>
</evidence>
<dbReference type="Pfam" id="PF13307">
    <property type="entry name" value="Helicase_C_2"/>
    <property type="match status" value="1"/>
</dbReference>
<dbReference type="GO" id="GO:0016818">
    <property type="term" value="F:hydrolase activity, acting on acid anhydrides, in phosphorus-containing anhydrides"/>
    <property type="evidence" value="ECO:0007669"/>
    <property type="project" value="InterPro"/>
</dbReference>
<keyword evidence="8" id="KW-0408">Iron</keyword>
<keyword evidence="4" id="KW-0547">Nucleotide-binding</keyword>
<dbReference type="OrthoDB" id="19182at2759"/>
<feature type="region of interest" description="Disordered" evidence="11">
    <location>
        <begin position="197"/>
        <end position="225"/>
    </location>
</feature>
<feature type="domain" description="Helicase ATP-binding" evidence="12">
    <location>
        <begin position="44"/>
        <end position="462"/>
    </location>
</feature>
<evidence type="ECO:0000256" key="3">
    <source>
        <dbReference type="ARBA" id="ARBA00022723"/>
    </source>
</evidence>
<evidence type="ECO:0000313" key="13">
    <source>
        <dbReference type="EMBL" id="CDJ69664.1"/>
    </source>
</evidence>
<comment type="similarity">
    <text evidence="2">Belongs to the DEAD box helicase family. DEAH subfamily. DDX11/CHL1 sub-subfamily.</text>
</comment>
<gene>
    <name evidence="13" type="ORF">ENH_00072450</name>
</gene>
<dbReference type="Pfam" id="PF06733">
    <property type="entry name" value="DEAD_2"/>
    <property type="match status" value="1"/>
</dbReference>
<dbReference type="GO" id="GO:0051536">
    <property type="term" value="F:iron-sulfur cluster binding"/>
    <property type="evidence" value="ECO:0007669"/>
    <property type="project" value="UniProtKB-KW"/>
</dbReference>
<dbReference type="AlphaFoldDB" id="U6N2Y7"/>
<keyword evidence="7" id="KW-0067">ATP-binding</keyword>
<dbReference type="GO" id="GO:0046872">
    <property type="term" value="F:metal ion binding"/>
    <property type="evidence" value="ECO:0007669"/>
    <property type="project" value="UniProtKB-KW"/>
</dbReference>
<organism evidence="13 14">
    <name type="scientific">Eimeria necatrix</name>
    <dbReference type="NCBI Taxonomy" id="51315"/>
    <lineage>
        <taxon>Eukaryota</taxon>
        <taxon>Sar</taxon>
        <taxon>Alveolata</taxon>
        <taxon>Apicomplexa</taxon>
        <taxon>Conoidasida</taxon>
        <taxon>Coccidia</taxon>
        <taxon>Eucoccidiorida</taxon>
        <taxon>Eimeriorina</taxon>
        <taxon>Eimeriidae</taxon>
        <taxon>Eimeria</taxon>
    </lineage>
</organism>
<reference evidence="13" key="1">
    <citation type="submission" date="2013-10" db="EMBL/GenBank/DDBJ databases">
        <title>Genomic analysis of the causative agents of coccidiosis in chickens.</title>
        <authorList>
            <person name="Reid A.J."/>
            <person name="Blake D."/>
            <person name="Billington K."/>
            <person name="Browne H."/>
            <person name="Dunn M."/>
            <person name="Hung S."/>
            <person name="Kawahara F."/>
            <person name="Miranda-Saavedra D."/>
            <person name="Mourier T."/>
            <person name="Nagra H."/>
            <person name="Otto T.D."/>
            <person name="Rawlings N."/>
            <person name="Sanchez A."/>
            <person name="Sanders M."/>
            <person name="Subramaniam C."/>
            <person name="Tay Y."/>
            <person name="Dear P."/>
            <person name="Doerig C."/>
            <person name="Gruber A."/>
            <person name="Parkinson J."/>
            <person name="Shirley M."/>
            <person name="Wan K.L."/>
            <person name="Berriman M."/>
            <person name="Tomley F."/>
            <person name="Pain A."/>
        </authorList>
    </citation>
    <scope>NUCLEOTIDE SEQUENCE [LARGE SCALE GENOMIC DNA]</scope>
    <source>
        <strain evidence="13">Houghton</strain>
    </source>
</reference>
<dbReference type="GO" id="GO:0005524">
    <property type="term" value="F:ATP binding"/>
    <property type="evidence" value="ECO:0007669"/>
    <property type="project" value="UniProtKB-KW"/>
</dbReference>
<dbReference type="GO" id="GO:0006139">
    <property type="term" value="P:nucleobase-containing compound metabolic process"/>
    <property type="evidence" value="ECO:0007669"/>
    <property type="project" value="InterPro"/>
</dbReference>
<accession>U6N2Y7</accession>
<sequence>MQYPSITSLHETQFNMEGTVHQQNQQTGDTLSASSSSTAALAVEDGTFGFPFSPYPPQIVFMATLWEALQGCREQTKLAALEMPTGGGKTLAFLCPAVLWLKKNEEELLLQQLQQGQRQTAQQQQQTCQVPQRKAPPWIQTALQQQQRQRVRQFLADREDYLKRAASWADSAAAANTPQQAQDQGHWDYQIGIRRKRPAATTDKQSQQQKEADFDDPAPDEFPPSVRLEASNAYKEQWSAPNRGYTENLQKPQIVICSRTHHQLQQYVDEIRLMQKQGKVEEVKRFVAVVAAGRRQLCIHPDVCNSGNSSTSNSCSSDMGDKCSYLVSKGLCSYYKKRNFVADAAVSSVLDIEDLRRIGRNVGGCPYYGCRAALPAADVLLLPFSLAFPAQGEAAETGLVALTNAVFCIDEAHHLAAALSSSKAAAISHQSAASAARLLNLYVDYYGNRLAPRSFHLLQQLARFAENIHKGLQPFCCCVQEQQRQPQWQEQQRGKVDLKEAGAELLGDLLQPSTMPVAGIEVGASDTRAAEHASTVLTATSLLRRLKLDSFDLHELVAFLCDSNVRICQKIRGFAVQQNHTQQQRQLENRQKCQQVHQRKNQQHVQQQIMEPSCVYTLKNLLCALLAMDVADRLVISNLHQTVASAESPGVAADQSATAAMATTSDSGSRCCCSRLEVVCLATEKVFEPIIKASRLVVLMGGTLSPFASLSRFVRCLPPTQYLFFSADSVAAKERVLALAVPKLSLDQSPMCFEYSQRMQFPSQFVALLRLLLSVSETVSGGIVVFFPSFAMLQSFVAVADAGGSAAASTAPSIVEGLRRRGPLLVEKRMPGATKFKAGFYMAYGAILWKLYKSAVLGKGTTPEFRQNSTECTKQLDQMSDGEGGKGCPWQQCATGLAETKGTPRKPKTAFLFCVMGGRLSEGVNFSDALARLVVIVGLPFPSTQDTIFRLQEKYYDEIMMQQHVTSARAQEAKQDSPSEFISAKKQAKHHREQQQTQKHVEYGLLQCMITVNQTIGRAIRHSRDYAAILLVDRRYALPRIQELLPRWVVQSLDTVNPVSQEQGLPLPPFKSVRSAEKCTIDVIQQRLKVFFESLEKTQFAMPPS</sequence>
<keyword evidence="14" id="KW-1185">Reference proteome</keyword>
<evidence type="ECO:0000256" key="11">
    <source>
        <dbReference type="SAM" id="MobiDB-lite"/>
    </source>
</evidence>